<gene>
    <name evidence="2" type="ORF">GSTUAT00000691001</name>
</gene>
<keyword evidence="3" id="KW-1185">Reference proteome</keyword>
<name>A0A292Q739_9PEZI</name>
<feature type="region of interest" description="Disordered" evidence="1">
    <location>
        <begin position="1"/>
        <end position="38"/>
    </location>
</feature>
<dbReference type="EMBL" id="LN890949">
    <property type="protein sequence ID" value="CUS15224.1"/>
    <property type="molecule type" value="Genomic_DNA"/>
</dbReference>
<evidence type="ECO:0000313" key="2">
    <source>
        <dbReference type="EMBL" id="CUS15224.1"/>
    </source>
</evidence>
<accession>A0A292Q739</accession>
<reference evidence="2" key="1">
    <citation type="submission" date="2015-10" db="EMBL/GenBank/DDBJ databases">
        <authorList>
            <person name="Regsiter A."/>
            <person name="william w."/>
        </authorList>
    </citation>
    <scope>NUCLEOTIDE SEQUENCE</scope>
    <source>
        <strain evidence="2">Montdore</strain>
    </source>
</reference>
<organism evidence="2 3">
    <name type="scientific">Tuber aestivum</name>
    <name type="common">summer truffle</name>
    <dbReference type="NCBI Taxonomy" id="59557"/>
    <lineage>
        <taxon>Eukaryota</taxon>
        <taxon>Fungi</taxon>
        <taxon>Dikarya</taxon>
        <taxon>Ascomycota</taxon>
        <taxon>Pezizomycotina</taxon>
        <taxon>Pezizomycetes</taxon>
        <taxon>Pezizales</taxon>
        <taxon>Tuberaceae</taxon>
        <taxon>Tuber</taxon>
    </lineage>
</organism>
<proteinExistence type="predicted"/>
<dbReference type="Proteomes" id="UP001412239">
    <property type="component" value="Unassembled WGS sequence"/>
</dbReference>
<evidence type="ECO:0000313" key="3">
    <source>
        <dbReference type="Proteomes" id="UP001412239"/>
    </source>
</evidence>
<dbReference type="AlphaFoldDB" id="A0A292Q739"/>
<protein>
    <submittedName>
        <fullName evidence="2">Uncharacterized protein</fullName>
    </submittedName>
</protein>
<sequence length="147" mass="16809">MTPAEHPISYEAIPENGVQNTDQTERLKPGPRPGARNQIPATFRASVKRVIKTRSREEKLAVLQYWKHGRVQDENRGEAFQRPVTLKEVSVRYKRAQSRTGEEMRRQFFIPDHTVVLGSRLESTYANIQKWNEHSTIASANAGLKAL</sequence>
<evidence type="ECO:0000256" key="1">
    <source>
        <dbReference type="SAM" id="MobiDB-lite"/>
    </source>
</evidence>